<dbReference type="InterPro" id="IPR036237">
    <property type="entry name" value="Xyl_isomerase-like_sf"/>
</dbReference>
<organism evidence="4 5">
    <name type="scientific">Paenibacillus sabuli</name>
    <dbReference type="NCBI Taxonomy" id="2772509"/>
    <lineage>
        <taxon>Bacteria</taxon>
        <taxon>Bacillati</taxon>
        <taxon>Bacillota</taxon>
        <taxon>Bacilli</taxon>
        <taxon>Bacillales</taxon>
        <taxon>Paenibacillaceae</taxon>
        <taxon>Paenibacillus</taxon>
    </lineage>
</organism>
<dbReference type="SUPFAM" id="SSF51658">
    <property type="entry name" value="Xylose isomerase-like"/>
    <property type="match status" value="1"/>
</dbReference>
<feature type="active site" description="Proton donor/acceptor" evidence="2">
    <location>
        <position position="128"/>
    </location>
</feature>
<reference evidence="4" key="1">
    <citation type="submission" date="2020-09" db="EMBL/GenBank/DDBJ databases">
        <title>A novel bacterium of genus Paenibacillus, isolated from South China Sea.</title>
        <authorList>
            <person name="Huang H."/>
            <person name="Mo K."/>
            <person name="Hu Y."/>
        </authorList>
    </citation>
    <scope>NUCLEOTIDE SEQUENCE</scope>
    <source>
        <strain evidence="4">IB182496</strain>
    </source>
</reference>
<sequence length="247" mass="26875">MLFNGTGLSLPEQLEAVKRAGYDAYEFWGWESKDLDELAALQRRLGLALSAFCTTGVPLVDPRRREEMLDGLAASIGAAQKLGCRTLIGLAGQTLPDLDRATQLESVVDGLKAAAPLLEKAGVTLVLEPLNTLVNHKGHFLSRSDEAFAIVREVASTHVKVLFDLYHQQVTEGNLILNATNALEWVGHFHLADHPGRHEPGTGEIHYGNVLAAIREKGYNGYCGLEYAPTGGAEDSLRQFLAQYNTP</sequence>
<dbReference type="Pfam" id="PF01261">
    <property type="entry name" value="AP_endonuc_2"/>
    <property type="match status" value="1"/>
</dbReference>
<accession>A0A927BXK0</accession>
<protein>
    <submittedName>
        <fullName evidence="4">TIM barrel protein</fullName>
    </submittedName>
</protein>
<feature type="domain" description="Xylose isomerase-like TIM barrel" evidence="3">
    <location>
        <begin position="14"/>
        <end position="240"/>
    </location>
</feature>
<gene>
    <name evidence="4" type="ORF">IDH44_21345</name>
</gene>
<feature type="active site" description="Proton donor/acceptor" evidence="2">
    <location>
        <position position="226"/>
    </location>
</feature>
<evidence type="ECO:0000256" key="1">
    <source>
        <dbReference type="ARBA" id="ARBA00023235"/>
    </source>
</evidence>
<name>A0A927BXK0_9BACL</name>
<dbReference type="PIRSF" id="PIRSF006241">
    <property type="entry name" value="HyI"/>
    <property type="match status" value="1"/>
</dbReference>
<evidence type="ECO:0000313" key="5">
    <source>
        <dbReference type="Proteomes" id="UP000621560"/>
    </source>
</evidence>
<proteinExistence type="predicted"/>
<dbReference type="Gene3D" id="3.20.20.150">
    <property type="entry name" value="Divalent-metal-dependent TIM barrel enzymes"/>
    <property type="match status" value="1"/>
</dbReference>
<keyword evidence="5" id="KW-1185">Reference proteome</keyword>
<evidence type="ECO:0000256" key="2">
    <source>
        <dbReference type="PIRSR" id="PIRSR006241-50"/>
    </source>
</evidence>
<dbReference type="GO" id="GO:0016853">
    <property type="term" value="F:isomerase activity"/>
    <property type="evidence" value="ECO:0007669"/>
    <property type="project" value="UniProtKB-KW"/>
</dbReference>
<dbReference type="EMBL" id="JACXIZ010000044">
    <property type="protein sequence ID" value="MBD2847746.1"/>
    <property type="molecule type" value="Genomic_DNA"/>
</dbReference>
<dbReference type="PANTHER" id="PTHR43489:SF3">
    <property type="entry name" value="XYLOSE ISOMERASE DOMAIN PROTEIN TIM BARREL"/>
    <property type="match status" value="1"/>
</dbReference>
<evidence type="ECO:0000259" key="3">
    <source>
        <dbReference type="Pfam" id="PF01261"/>
    </source>
</evidence>
<dbReference type="Proteomes" id="UP000621560">
    <property type="component" value="Unassembled WGS sequence"/>
</dbReference>
<dbReference type="InterPro" id="IPR026040">
    <property type="entry name" value="HyI-like"/>
</dbReference>
<dbReference type="PANTHER" id="PTHR43489">
    <property type="entry name" value="ISOMERASE"/>
    <property type="match status" value="1"/>
</dbReference>
<dbReference type="InterPro" id="IPR050417">
    <property type="entry name" value="Sugar_Epim/Isomerase"/>
</dbReference>
<comment type="caution">
    <text evidence="4">The sequence shown here is derived from an EMBL/GenBank/DDBJ whole genome shotgun (WGS) entry which is preliminary data.</text>
</comment>
<evidence type="ECO:0000313" key="4">
    <source>
        <dbReference type="EMBL" id="MBD2847746.1"/>
    </source>
</evidence>
<dbReference type="AlphaFoldDB" id="A0A927BXK0"/>
<keyword evidence="1" id="KW-0413">Isomerase</keyword>
<dbReference type="InterPro" id="IPR013022">
    <property type="entry name" value="Xyl_isomerase-like_TIM-brl"/>
</dbReference>